<evidence type="ECO:0000313" key="2">
    <source>
        <dbReference type="EMBL" id="KGP73397.1"/>
    </source>
</evidence>
<keyword evidence="3" id="KW-1185">Reference proteome</keyword>
<dbReference type="RefSeq" id="WP_036817606.1">
    <property type="nucleotide sequence ID" value="NZ_AVBF01000013.1"/>
</dbReference>
<evidence type="ECO:0000313" key="3">
    <source>
        <dbReference type="Proteomes" id="UP000030147"/>
    </source>
</evidence>
<keyword evidence="1" id="KW-0472">Membrane</keyword>
<sequence>MIHNKQMFFIGMFFIGVLSTFTGELVTFIMLFLILISLDRLNQTIEKFYHDWKENKNTPS</sequence>
<dbReference type="STRING" id="1385514.N782_04915"/>
<keyword evidence="1" id="KW-0812">Transmembrane</keyword>
<dbReference type="AlphaFoldDB" id="A0A0A2TC73"/>
<name>A0A0A2TC73_9BACI</name>
<accession>A0A0A2TC73</accession>
<dbReference type="EMBL" id="AVBF01000013">
    <property type="protein sequence ID" value="KGP73397.1"/>
    <property type="molecule type" value="Genomic_DNA"/>
</dbReference>
<gene>
    <name evidence="2" type="ORF">N782_04915</name>
</gene>
<keyword evidence="1" id="KW-1133">Transmembrane helix</keyword>
<proteinExistence type="predicted"/>
<reference evidence="2 3" key="1">
    <citation type="journal article" date="2015" name="Stand. Genomic Sci.">
        <title>High quality draft genome sequence of the moderately halophilic bacterium Pontibacillus yanchengensis Y32(T) and comparison among Pontibacillus genomes.</title>
        <authorList>
            <person name="Huang J."/>
            <person name="Qiao Z.X."/>
            <person name="Tang J.W."/>
            <person name="Wang G."/>
        </authorList>
    </citation>
    <scope>NUCLEOTIDE SEQUENCE [LARGE SCALE GENOMIC DNA]</scope>
    <source>
        <strain evidence="2 3">Y32</strain>
    </source>
</reference>
<dbReference type="Proteomes" id="UP000030147">
    <property type="component" value="Unassembled WGS sequence"/>
</dbReference>
<evidence type="ECO:0000256" key="1">
    <source>
        <dbReference type="SAM" id="Phobius"/>
    </source>
</evidence>
<comment type="caution">
    <text evidence="2">The sequence shown here is derived from an EMBL/GenBank/DDBJ whole genome shotgun (WGS) entry which is preliminary data.</text>
</comment>
<organism evidence="2 3">
    <name type="scientific">Pontibacillus yanchengensis Y32</name>
    <dbReference type="NCBI Taxonomy" id="1385514"/>
    <lineage>
        <taxon>Bacteria</taxon>
        <taxon>Bacillati</taxon>
        <taxon>Bacillota</taxon>
        <taxon>Bacilli</taxon>
        <taxon>Bacillales</taxon>
        <taxon>Bacillaceae</taxon>
        <taxon>Pontibacillus</taxon>
    </lineage>
</organism>
<feature type="transmembrane region" description="Helical" evidence="1">
    <location>
        <begin position="7"/>
        <end position="36"/>
    </location>
</feature>
<protein>
    <submittedName>
        <fullName evidence="2">Uncharacterized protein</fullName>
    </submittedName>
</protein>